<reference evidence="9" key="1">
    <citation type="journal article" date="2023" name="GigaByte">
        <title>Genome assembly of the bearded iris, Iris pallida Lam.</title>
        <authorList>
            <person name="Bruccoleri R.E."/>
            <person name="Oakeley E.J."/>
            <person name="Faust A.M.E."/>
            <person name="Altorfer M."/>
            <person name="Dessus-Babus S."/>
            <person name="Burckhardt D."/>
            <person name="Oertli M."/>
            <person name="Naumann U."/>
            <person name="Petersen F."/>
            <person name="Wong J."/>
        </authorList>
    </citation>
    <scope>NUCLEOTIDE SEQUENCE</scope>
    <source>
        <strain evidence="9">GSM-AAB239-AS_SAM_17_03QT</strain>
    </source>
</reference>
<accession>A0AAX6EK54</accession>
<dbReference type="Proteomes" id="UP001140949">
    <property type="component" value="Unassembled WGS sequence"/>
</dbReference>
<evidence type="ECO:0000256" key="6">
    <source>
        <dbReference type="ARBA" id="ARBA00022840"/>
    </source>
</evidence>
<dbReference type="GO" id="GO:0043531">
    <property type="term" value="F:ADP binding"/>
    <property type="evidence" value="ECO:0007669"/>
    <property type="project" value="InterPro"/>
</dbReference>
<evidence type="ECO:0000259" key="7">
    <source>
        <dbReference type="Pfam" id="PF00931"/>
    </source>
</evidence>
<name>A0AAX6EK54_IRIPA</name>
<feature type="domain" description="Disease resistance N-terminal" evidence="8">
    <location>
        <begin position="30"/>
        <end position="91"/>
    </location>
</feature>
<keyword evidence="3" id="KW-0677">Repeat</keyword>
<dbReference type="PANTHER" id="PTHR36766:SF64">
    <property type="entry name" value="OS12G0206100 PROTEIN"/>
    <property type="match status" value="1"/>
</dbReference>
<evidence type="ECO:0000313" key="9">
    <source>
        <dbReference type="EMBL" id="KAJ6804318.1"/>
    </source>
</evidence>
<evidence type="ECO:0000313" key="10">
    <source>
        <dbReference type="Proteomes" id="UP001140949"/>
    </source>
</evidence>
<evidence type="ECO:0000256" key="4">
    <source>
        <dbReference type="ARBA" id="ARBA00022741"/>
    </source>
</evidence>
<comment type="similarity">
    <text evidence="1">Belongs to the disease resistance NB-LRR family.</text>
</comment>
<comment type="caution">
    <text evidence="9">The sequence shown here is derived from an EMBL/GenBank/DDBJ whole genome shotgun (WGS) entry which is preliminary data.</text>
</comment>
<dbReference type="InterPro" id="IPR027417">
    <property type="entry name" value="P-loop_NTPase"/>
</dbReference>
<dbReference type="AlphaFoldDB" id="A0AAX6EK54"/>
<dbReference type="SUPFAM" id="SSF52540">
    <property type="entry name" value="P-loop containing nucleoside triphosphate hydrolases"/>
    <property type="match status" value="1"/>
</dbReference>
<keyword evidence="2" id="KW-0433">Leucine-rich repeat</keyword>
<keyword evidence="6" id="KW-0067">ATP-binding</keyword>
<dbReference type="InterPro" id="IPR002182">
    <property type="entry name" value="NB-ARC"/>
</dbReference>
<reference evidence="9" key="2">
    <citation type="submission" date="2023-04" db="EMBL/GenBank/DDBJ databases">
        <authorList>
            <person name="Bruccoleri R.E."/>
            <person name="Oakeley E.J."/>
            <person name="Faust A.-M."/>
            <person name="Dessus-Babus S."/>
            <person name="Altorfer M."/>
            <person name="Burckhardt D."/>
            <person name="Oertli M."/>
            <person name="Naumann U."/>
            <person name="Petersen F."/>
            <person name="Wong J."/>
        </authorList>
    </citation>
    <scope>NUCLEOTIDE SEQUENCE</scope>
    <source>
        <strain evidence="9">GSM-AAB239-AS_SAM_17_03QT</strain>
        <tissue evidence="9">Leaf</tissue>
    </source>
</reference>
<sequence>MEEIALSLVEPIVSLIVGKLKPYFGGDITEEELQRLQTIILPNIRAVLLLAEAKKVAVLQPYLVRLKEAAYEAEDVLDMYEYQRLKDQVSSVPKFIKTLKKKAKAAAAPFFFKTELKKSIEKLTKIAEEINQIAPNISHFPNQFPMNQQQPPTVSSPSAPVFGRDLQRDSIVDKLISAGNEPSTSSGRHIPVLTIYGIGGAGKTTLVQSINKDPRVEKHFDTKMWVHVSHI</sequence>
<keyword evidence="4" id="KW-0547">Nucleotide-binding</keyword>
<feature type="domain" description="NB-ARC" evidence="7">
    <location>
        <begin position="187"/>
        <end position="230"/>
    </location>
</feature>
<dbReference type="InterPro" id="IPR041118">
    <property type="entry name" value="Rx_N"/>
</dbReference>
<evidence type="ECO:0000256" key="1">
    <source>
        <dbReference type="ARBA" id="ARBA00008894"/>
    </source>
</evidence>
<dbReference type="GO" id="GO:0006952">
    <property type="term" value="P:defense response"/>
    <property type="evidence" value="ECO:0007669"/>
    <property type="project" value="UniProtKB-KW"/>
</dbReference>
<proteinExistence type="inferred from homology"/>
<organism evidence="9 10">
    <name type="scientific">Iris pallida</name>
    <name type="common">Sweet iris</name>
    <dbReference type="NCBI Taxonomy" id="29817"/>
    <lineage>
        <taxon>Eukaryota</taxon>
        <taxon>Viridiplantae</taxon>
        <taxon>Streptophyta</taxon>
        <taxon>Embryophyta</taxon>
        <taxon>Tracheophyta</taxon>
        <taxon>Spermatophyta</taxon>
        <taxon>Magnoliopsida</taxon>
        <taxon>Liliopsida</taxon>
        <taxon>Asparagales</taxon>
        <taxon>Iridaceae</taxon>
        <taxon>Iridoideae</taxon>
        <taxon>Irideae</taxon>
        <taxon>Iris</taxon>
    </lineage>
</organism>
<dbReference type="PANTHER" id="PTHR36766">
    <property type="entry name" value="PLANT BROAD-SPECTRUM MILDEW RESISTANCE PROTEIN RPW8"/>
    <property type="match status" value="1"/>
</dbReference>
<protein>
    <submittedName>
        <fullName evidence="9">Disease resistance protein RGA1</fullName>
    </submittedName>
</protein>
<evidence type="ECO:0000259" key="8">
    <source>
        <dbReference type="Pfam" id="PF18052"/>
    </source>
</evidence>
<evidence type="ECO:0000256" key="2">
    <source>
        <dbReference type="ARBA" id="ARBA00022614"/>
    </source>
</evidence>
<dbReference type="GO" id="GO:0005524">
    <property type="term" value="F:ATP binding"/>
    <property type="evidence" value="ECO:0007669"/>
    <property type="project" value="UniProtKB-KW"/>
</dbReference>
<keyword evidence="10" id="KW-1185">Reference proteome</keyword>
<dbReference type="EMBL" id="JANAVB010035907">
    <property type="protein sequence ID" value="KAJ6804318.1"/>
    <property type="molecule type" value="Genomic_DNA"/>
</dbReference>
<dbReference type="Pfam" id="PF00931">
    <property type="entry name" value="NB-ARC"/>
    <property type="match status" value="1"/>
</dbReference>
<dbReference type="Gene3D" id="3.40.50.300">
    <property type="entry name" value="P-loop containing nucleotide triphosphate hydrolases"/>
    <property type="match status" value="1"/>
</dbReference>
<gene>
    <name evidence="9" type="ORF">M6B38_185805</name>
</gene>
<dbReference type="Gene3D" id="1.20.5.4130">
    <property type="match status" value="1"/>
</dbReference>
<evidence type="ECO:0000256" key="5">
    <source>
        <dbReference type="ARBA" id="ARBA00022821"/>
    </source>
</evidence>
<evidence type="ECO:0000256" key="3">
    <source>
        <dbReference type="ARBA" id="ARBA00022737"/>
    </source>
</evidence>
<keyword evidence="5" id="KW-0611">Plant defense</keyword>
<dbReference type="Pfam" id="PF18052">
    <property type="entry name" value="Rx_N"/>
    <property type="match status" value="1"/>
</dbReference>